<keyword evidence="2" id="KW-1185">Reference proteome</keyword>
<organism evidence="1 2">
    <name type="scientific">Enterobacter phage phiKDA1</name>
    <dbReference type="NCBI Taxonomy" id="1147139"/>
    <lineage>
        <taxon>Viruses</taxon>
        <taxon>Duplodnaviria</taxon>
        <taxon>Heunggongvirae</taxon>
        <taxon>Uroviricota</taxon>
        <taxon>Caudoviricetes</taxon>
        <taxon>Autographivirales</taxon>
        <taxon>Autoscriptoviridae</taxon>
        <taxon>Slopekvirinae</taxon>
        <taxon>Koutsourovirus</taxon>
        <taxon>Koutsourovirus Pec</taxon>
        <taxon>Koutsourovirus KDA1</taxon>
    </lineage>
</organism>
<sequence length="79" mass="8459">MIQTVTIAVKSAVMLLSSNVSEPIPYCTVEVTGQPGYALYEDPEGGCKGLGKRLLQSFQGAYPDKPVLLIVDGKSDQEI</sequence>
<protein>
    <submittedName>
        <fullName evidence="1">Uncharacterized protein</fullName>
    </submittedName>
</protein>
<reference evidence="1 2" key="1">
    <citation type="submission" date="2011-12" db="EMBL/GenBank/DDBJ databases">
        <title>Genome of multiresistant Enterobacter cloacae podovirus phiKDA1 - a new EPS depolymerase producing member of phiKMV supergroup.</title>
        <authorList>
            <person name="Dabrowski K."/>
            <person name="Hejnowicz M.S."/>
            <person name="Gajewska J."/>
            <person name="Lobocka M.B."/>
        </authorList>
    </citation>
    <scope>NUCLEOTIDE SEQUENCE [LARGE SCALE GENOMIC DNA]</scope>
</reference>
<proteinExistence type="predicted"/>
<name>A0A0A6Z579_9CAUD</name>
<gene>
    <name evidence="1" type="ORF">phiKDA1_7</name>
</gene>
<evidence type="ECO:0000313" key="2">
    <source>
        <dbReference type="Proteomes" id="UP000030740"/>
    </source>
</evidence>
<evidence type="ECO:0000313" key="1">
    <source>
        <dbReference type="EMBL" id="AFE86100.1"/>
    </source>
</evidence>
<dbReference type="EMBL" id="JQ267518">
    <property type="protein sequence ID" value="AFE86100.1"/>
    <property type="molecule type" value="Genomic_DNA"/>
</dbReference>
<dbReference type="Proteomes" id="UP000030740">
    <property type="component" value="Segment"/>
</dbReference>
<accession>A0A0A6Z579</accession>